<evidence type="ECO:0000313" key="3">
    <source>
        <dbReference type="Proteomes" id="UP000011592"/>
    </source>
</evidence>
<sequence length="117" mass="13207">MPDSDDTEYEWEVMVTADVEHTPRVTADSPDDAEDEAAEYIREEYGATPENVTHETELSDGRHQVCVWAERHFYPTATEATEADALEAAKEEVQREHSVQTSDIRGTSARKIREVPA</sequence>
<feature type="region of interest" description="Disordered" evidence="1">
    <location>
        <begin position="89"/>
        <end position="117"/>
    </location>
</feature>
<evidence type="ECO:0000256" key="1">
    <source>
        <dbReference type="SAM" id="MobiDB-lite"/>
    </source>
</evidence>
<dbReference type="PATRIC" id="fig|1230459.4.peg.35"/>
<accession>L9ZJB8</accession>
<evidence type="ECO:0000313" key="2">
    <source>
        <dbReference type="EMBL" id="ELY85263.1"/>
    </source>
</evidence>
<dbReference type="Proteomes" id="UP000011592">
    <property type="component" value="Unassembled WGS sequence"/>
</dbReference>
<name>L9ZJB8_9EURY</name>
<reference evidence="2 3" key="1">
    <citation type="journal article" date="2014" name="PLoS Genet.">
        <title>Phylogenetically driven sequencing of extremely halophilic archaea reveals strategies for static and dynamic osmo-response.</title>
        <authorList>
            <person name="Becker E.A."/>
            <person name="Seitzer P.M."/>
            <person name="Tritt A."/>
            <person name="Larsen D."/>
            <person name="Krusor M."/>
            <person name="Yao A.I."/>
            <person name="Wu D."/>
            <person name="Madern D."/>
            <person name="Eisen J.A."/>
            <person name="Darling A.E."/>
            <person name="Facciotti M.T."/>
        </authorList>
    </citation>
    <scope>NUCLEOTIDE SEQUENCE [LARGE SCALE GENOMIC DNA]</scope>
    <source>
        <strain evidence="2 3">JCM 14663</strain>
    </source>
</reference>
<dbReference type="EMBL" id="AOIJ01000008">
    <property type="protein sequence ID" value="ELY85263.1"/>
    <property type="molecule type" value="Genomic_DNA"/>
</dbReference>
<gene>
    <name evidence="2" type="ORF">C486_00185</name>
</gene>
<comment type="caution">
    <text evidence="2">The sequence shown here is derived from an EMBL/GenBank/DDBJ whole genome shotgun (WGS) entry which is preliminary data.</text>
</comment>
<protein>
    <submittedName>
        <fullName evidence="2">Uncharacterized protein</fullName>
    </submittedName>
</protein>
<dbReference type="RefSeq" id="WP_008451582.1">
    <property type="nucleotide sequence ID" value="NZ_AOIJ01000008.1"/>
</dbReference>
<feature type="compositionally biased region" description="Basic and acidic residues" evidence="1">
    <location>
        <begin position="89"/>
        <end position="98"/>
    </location>
</feature>
<dbReference type="AlphaFoldDB" id="L9ZJB8"/>
<keyword evidence="3" id="KW-1185">Reference proteome</keyword>
<organism evidence="2 3">
    <name type="scientific">Natrinema gari JCM 14663</name>
    <dbReference type="NCBI Taxonomy" id="1230459"/>
    <lineage>
        <taxon>Archaea</taxon>
        <taxon>Methanobacteriati</taxon>
        <taxon>Methanobacteriota</taxon>
        <taxon>Stenosarchaea group</taxon>
        <taxon>Halobacteria</taxon>
        <taxon>Halobacteriales</taxon>
        <taxon>Natrialbaceae</taxon>
        <taxon>Natrinema</taxon>
    </lineage>
</organism>
<proteinExistence type="predicted"/>